<dbReference type="InterPro" id="IPR012338">
    <property type="entry name" value="Beta-lactam/transpept-like"/>
</dbReference>
<evidence type="ECO:0000259" key="3">
    <source>
        <dbReference type="Pfam" id="PF13354"/>
    </source>
</evidence>
<organism evidence="4 5">
    <name type="scientific">Pseudocalidococcus azoricus BACA0444</name>
    <dbReference type="NCBI Taxonomy" id="2918990"/>
    <lineage>
        <taxon>Bacteria</taxon>
        <taxon>Bacillati</taxon>
        <taxon>Cyanobacteriota</taxon>
        <taxon>Cyanophyceae</taxon>
        <taxon>Acaryochloridales</taxon>
        <taxon>Thermosynechococcaceae</taxon>
        <taxon>Pseudocalidococcus</taxon>
        <taxon>Pseudocalidococcus azoricus</taxon>
    </lineage>
</organism>
<feature type="compositionally biased region" description="Polar residues" evidence="1">
    <location>
        <begin position="29"/>
        <end position="43"/>
    </location>
</feature>
<dbReference type="GO" id="GO:0008800">
    <property type="term" value="F:beta-lactamase activity"/>
    <property type="evidence" value="ECO:0007669"/>
    <property type="project" value="InterPro"/>
</dbReference>
<sequence length="397" mass="42968">MAKPSPRQNRRFQQAKVRQSPASPRPPLSATTTQAHPKSTRPPQNKIKSRPKSNIVSFPTKHIQAPSPADTPRKPQTLWSLILKFGIVATALTAMAGTGLSVLKPELKAQTETTPAALAQLDLPELSPLPPEKPLTQVEKTIQNWFAGKKQLQGGAYFLNLTTGNSVNVDGTQIVAAASTIKVPVLVALFQALDRGEITLEEPLTMRPDLVAGEAGTMQYQKPGTKFSTLETAELMISISDNTATNMLIDRLGGATILNDQFVQWGLEHTVIHNPLPDMEGTNTTTPKDLAILMARIAQGDLVSTTSREKLLGIMRTTVTNTLLPQGLGPGAKIAHKTGDIGTFVGDAGLIEMPNGQQYVAGIMVKRPYNDPQGTELIRQISRLTYQAYSRVNPSHQ</sequence>
<accession>A0AAE4FT04</accession>
<dbReference type="GO" id="GO:0046677">
    <property type="term" value="P:response to antibiotic"/>
    <property type="evidence" value="ECO:0007669"/>
    <property type="project" value="InterPro"/>
</dbReference>
<evidence type="ECO:0000313" key="5">
    <source>
        <dbReference type="Proteomes" id="UP001268256"/>
    </source>
</evidence>
<keyword evidence="2" id="KW-0812">Transmembrane</keyword>
<dbReference type="PANTHER" id="PTHR35333:SF4">
    <property type="entry name" value="SLR0121 PROTEIN"/>
    <property type="match status" value="1"/>
</dbReference>
<dbReference type="EMBL" id="JAVMIP010000016">
    <property type="protein sequence ID" value="MDS3861769.1"/>
    <property type="molecule type" value="Genomic_DNA"/>
</dbReference>
<dbReference type="Gene3D" id="3.40.710.10">
    <property type="entry name" value="DD-peptidase/beta-lactamase superfamily"/>
    <property type="match status" value="1"/>
</dbReference>
<proteinExistence type="predicted"/>
<dbReference type="InterPro" id="IPR000871">
    <property type="entry name" value="Beta-lactam_class-A"/>
</dbReference>
<dbReference type="RefSeq" id="WP_322879000.1">
    <property type="nucleotide sequence ID" value="NZ_JAVMIP010000016.1"/>
</dbReference>
<evidence type="ECO:0000256" key="1">
    <source>
        <dbReference type="SAM" id="MobiDB-lite"/>
    </source>
</evidence>
<feature type="domain" description="Beta-lactamase class A catalytic" evidence="3">
    <location>
        <begin position="155"/>
        <end position="365"/>
    </location>
</feature>
<evidence type="ECO:0000313" key="4">
    <source>
        <dbReference type="EMBL" id="MDS3861769.1"/>
    </source>
</evidence>
<dbReference type="InterPro" id="IPR045155">
    <property type="entry name" value="Beta-lactam_cat"/>
</dbReference>
<dbReference type="AlphaFoldDB" id="A0AAE4FT04"/>
<keyword evidence="5" id="KW-1185">Reference proteome</keyword>
<feature type="transmembrane region" description="Helical" evidence="2">
    <location>
        <begin position="81"/>
        <end position="103"/>
    </location>
</feature>
<dbReference type="Proteomes" id="UP001268256">
    <property type="component" value="Unassembled WGS sequence"/>
</dbReference>
<evidence type="ECO:0000256" key="2">
    <source>
        <dbReference type="SAM" id="Phobius"/>
    </source>
</evidence>
<protein>
    <submittedName>
        <fullName evidence="4">Serine hydrolase</fullName>
    </submittedName>
</protein>
<dbReference type="SUPFAM" id="SSF56601">
    <property type="entry name" value="beta-lactamase/transpeptidase-like"/>
    <property type="match status" value="1"/>
</dbReference>
<keyword evidence="2" id="KW-1133">Transmembrane helix</keyword>
<gene>
    <name evidence="4" type="ORF">RIF25_13245</name>
</gene>
<name>A0AAE4FT04_9CYAN</name>
<keyword evidence="2" id="KW-0472">Membrane</keyword>
<dbReference type="GO" id="GO:0030655">
    <property type="term" value="P:beta-lactam antibiotic catabolic process"/>
    <property type="evidence" value="ECO:0007669"/>
    <property type="project" value="InterPro"/>
</dbReference>
<dbReference type="PANTHER" id="PTHR35333">
    <property type="entry name" value="BETA-LACTAMASE"/>
    <property type="match status" value="1"/>
</dbReference>
<comment type="caution">
    <text evidence="4">The sequence shown here is derived from an EMBL/GenBank/DDBJ whole genome shotgun (WGS) entry which is preliminary data.</text>
</comment>
<dbReference type="Pfam" id="PF13354">
    <property type="entry name" value="Beta-lactamase2"/>
    <property type="match status" value="1"/>
</dbReference>
<feature type="region of interest" description="Disordered" evidence="1">
    <location>
        <begin position="1"/>
        <end position="74"/>
    </location>
</feature>
<reference evidence="5" key="1">
    <citation type="submission" date="2023-07" db="EMBL/GenBank/DDBJ databases">
        <authorList>
            <person name="Luz R."/>
            <person name="Cordeiro R."/>
            <person name="Fonseca A."/>
            <person name="Goncalves V."/>
        </authorList>
    </citation>
    <scope>NUCLEOTIDE SEQUENCE [LARGE SCALE GENOMIC DNA]</scope>
    <source>
        <strain evidence="5">BACA0444</strain>
    </source>
</reference>
<keyword evidence="4" id="KW-0378">Hydrolase</keyword>